<keyword evidence="1" id="KW-0472">Membrane</keyword>
<dbReference type="Proteomes" id="UP000824230">
    <property type="component" value="Unassembled WGS sequence"/>
</dbReference>
<keyword evidence="1" id="KW-0812">Transmembrane</keyword>
<name>A0A9D1VL32_9FIRM</name>
<proteinExistence type="predicted"/>
<dbReference type="AlphaFoldDB" id="A0A9D1VL32"/>
<organism evidence="2 3">
    <name type="scientific">Candidatus Blautia pullistercoris</name>
    <dbReference type="NCBI Taxonomy" id="2838499"/>
    <lineage>
        <taxon>Bacteria</taxon>
        <taxon>Bacillati</taxon>
        <taxon>Bacillota</taxon>
        <taxon>Clostridia</taxon>
        <taxon>Lachnospirales</taxon>
        <taxon>Lachnospiraceae</taxon>
        <taxon>Blautia</taxon>
    </lineage>
</organism>
<feature type="transmembrane region" description="Helical" evidence="1">
    <location>
        <begin position="12"/>
        <end position="35"/>
    </location>
</feature>
<sequence>MNNFLEALQNYSGILLLSLLILVIILLVCIFNLSLGLSRLNKKYKIFMKGKDGQSLEKLFKRKFDMIEKLASNSEINSENIQKMEKLYNSSLHKYGIVKYDAFEDMGGKLSFVLALLDKDNTGFLLNAIHSRENCFLYIKEIVNGESYIMLSEEEIEALKRAVNFGIEESEFDI</sequence>
<reference evidence="2" key="1">
    <citation type="journal article" date="2021" name="PeerJ">
        <title>Extensive microbial diversity within the chicken gut microbiome revealed by metagenomics and culture.</title>
        <authorList>
            <person name="Gilroy R."/>
            <person name="Ravi A."/>
            <person name="Getino M."/>
            <person name="Pursley I."/>
            <person name="Horton D.L."/>
            <person name="Alikhan N.F."/>
            <person name="Baker D."/>
            <person name="Gharbi K."/>
            <person name="Hall N."/>
            <person name="Watson M."/>
            <person name="Adriaenssens E.M."/>
            <person name="Foster-Nyarko E."/>
            <person name="Jarju S."/>
            <person name="Secka A."/>
            <person name="Antonio M."/>
            <person name="Oren A."/>
            <person name="Chaudhuri R.R."/>
            <person name="La Ragione R."/>
            <person name="Hildebrand F."/>
            <person name="Pallen M.J."/>
        </authorList>
    </citation>
    <scope>NUCLEOTIDE SEQUENCE</scope>
    <source>
        <strain evidence="2">ChiHjej12B11-1927</strain>
    </source>
</reference>
<protein>
    <submittedName>
        <fullName evidence="2">DUF4446 family protein</fullName>
    </submittedName>
</protein>
<dbReference type="Pfam" id="PF14584">
    <property type="entry name" value="DUF4446"/>
    <property type="match status" value="1"/>
</dbReference>
<evidence type="ECO:0000313" key="2">
    <source>
        <dbReference type="EMBL" id="HIX37396.1"/>
    </source>
</evidence>
<evidence type="ECO:0000256" key="1">
    <source>
        <dbReference type="SAM" id="Phobius"/>
    </source>
</evidence>
<dbReference type="InterPro" id="IPR027981">
    <property type="entry name" value="DUF4446"/>
</dbReference>
<evidence type="ECO:0000313" key="3">
    <source>
        <dbReference type="Proteomes" id="UP000824230"/>
    </source>
</evidence>
<keyword evidence="1" id="KW-1133">Transmembrane helix</keyword>
<gene>
    <name evidence="2" type="ORF">H9738_05940</name>
</gene>
<accession>A0A9D1VL32</accession>
<comment type="caution">
    <text evidence="2">The sequence shown here is derived from an EMBL/GenBank/DDBJ whole genome shotgun (WGS) entry which is preliminary data.</text>
</comment>
<reference evidence="2" key="2">
    <citation type="submission" date="2021-04" db="EMBL/GenBank/DDBJ databases">
        <authorList>
            <person name="Gilroy R."/>
        </authorList>
    </citation>
    <scope>NUCLEOTIDE SEQUENCE</scope>
    <source>
        <strain evidence="2">ChiHjej12B11-1927</strain>
    </source>
</reference>
<dbReference type="EMBL" id="DXFG01000116">
    <property type="protein sequence ID" value="HIX37396.1"/>
    <property type="molecule type" value="Genomic_DNA"/>
</dbReference>